<feature type="domain" description="MotA/TolQ/ExbB proton channel" evidence="9">
    <location>
        <begin position="126"/>
        <end position="213"/>
    </location>
</feature>
<evidence type="ECO:0000256" key="4">
    <source>
        <dbReference type="ARBA" id="ARBA00022989"/>
    </source>
</evidence>
<dbReference type="Proteomes" id="UP000502377">
    <property type="component" value="Chromosome"/>
</dbReference>
<reference evidence="10 11" key="1">
    <citation type="submission" date="2016-07" db="EMBL/GenBank/DDBJ databases">
        <title>Comparative genomics of the Campylobacter concisus group.</title>
        <authorList>
            <person name="Miller W.G."/>
            <person name="Yee E."/>
            <person name="Chapman M.H."/>
            <person name="Huynh S."/>
            <person name="Bono J.L."/>
            <person name="On S.L.W."/>
            <person name="StLeger J."/>
            <person name="Foster G."/>
            <person name="Parker C.T."/>
        </authorList>
    </citation>
    <scope>NUCLEOTIDE SEQUENCE [LARGE SCALE GENOMIC DNA]</scope>
    <source>
        <strain evidence="10 11">ATCC 33238</strain>
    </source>
</reference>
<dbReference type="RefSeq" id="WP_004319413.1">
    <property type="nucleotide sequence ID" value="NZ_CP012543.1"/>
</dbReference>
<keyword evidence="4 8" id="KW-1133">Transmembrane helix</keyword>
<feature type="transmembrane region" description="Helical" evidence="8">
    <location>
        <begin position="175"/>
        <end position="198"/>
    </location>
</feature>
<evidence type="ECO:0000256" key="8">
    <source>
        <dbReference type="SAM" id="Phobius"/>
    </source>
</evidence>
<evidence type="ECO:0000256" key="5">
    <source>
        <dbReference type="ARBA" id="ARBA00023136"/>
    </source>
</evidence>
<sequence length="445" mass="50826">MESKKEARNDNFTDLALPEVKSRQSFFVYAKIVFLPTAIYLVALLGYFGYINFQIGLHTVVMMGVIWAISLVFAKNSAELACCYFEQSGADFKRNLKEYIIKHLLVIGKDTKSNAGFDEFVAYYTRNLRNENFASVGAGIFPMLGILGTFISIAVSMPEFNSSNTIQLETEISTLLSGVATAFYVSIYGIFLALWWIFFEKYGTSKFETLVRRQKNATSGFFWTKEELDRRYLQENLRHFEKIGAIFEHVSNAEFFEELDKTIDGKFKTFTNILKNEEEAVKLSDEHIKQTMNTLLKSSKDQKDLVKIHAEILNVINKFNGSIKDMQLKFAEQYNRLYDVGGERITRLEKSVGELEHNIRIFSESLSKFSGEILEKQKLAMEGFKESLIEGVQAFKKAFDAEAGEAYEDNSALIEGLKQDIDELDKETNEILQTIEKASMLDENA</sequence>
<dbReference type="GO" id="GO:0005886">
    <property type="term" value="C:plasma membrane"/>
    <property type="evidence" value="ECO:0007669"/>
    <property type="project" value="UniProtKB-SubCell"/>
</dbReference>
<evidence type="ECO:0000259" key="9">
    <source>
        <dbReference type="Pfam" id="PF01618"/>
    </source>
</evidence>
<keyword evidence="6" id="KW-0653">Protein transport</keyword>
<dbReference type="GO" id="GO:0015031">
    <property type="term" value="P:protein transport"/>
    <property type="evidence" value="ECO:0007669"/>
    <property type="project" value="UniProtKB-KW"/>
</dbReference>
<name>A0A6G5QLR5_CAMRE</name>
<accession>A0A6G5QLR5</accession>
<dbReference type="Pfam" id="PF01618">
    <property type="entry name" value="MotA_ExbB"/>
    <property type="match status" value="1"/>
</dbReference>
<feature type="coiled-coil region" evidence="7">
    <location>
        <begin position="407"/>
        <end position="434"/>
    </location>
</feature>
<evidence type="ECO:0000256" key="2">
    <source>
        <dbReference type="ARBA" id="ARBA00022475"/>
    </source>
</evidence>
<protein>
    <submittedName>
        <fullName evidence="10">Putative membrane protein</fullName>
    </submittedName>
</protein>
<evidence type="ECO:0000256" key="6">
    <source>
        <dbReference type="RuleBase" id="RU004057"/>
    </source>
</evidence>
<feature type="transmembrane region" description="Helical" evidence="8">
    <location>
        <begin position="133"/>
        <end position="155"/>
    </location>
</feature>
<feature type="transmembrane region" description="Helical" evidence="8">
    <location>
        <begin position="26"/>
        <end position="49"/>
    </location>
</feature>
<dbReference type="KEGG" id="crx:CRECT_0939"/>
<proteinExistence type="inferred from homology"/>
<organism evidence="10 11">
    <name type="scientific">Campylobacter rectus</name>
    <name type="common">Wolinella recta</name>
    <dbReference type="NCBI Taxonomy" id="203"/>
    <lineage>
        <taxon>Bacteria</taxon>
        <taxon>Pseudomonadati</taxon>
        <taxon>Campylobacterota</taxon>
        <taxon>Epsilonproteobacteria</taxon>
        <taxon>Campylobacterales</taxon>
        <taxon>Campylobacteraceae</taxon>
        <taxon>Campylobacter</taxon>
    </lineage>
</organism>
<feature type="transmembrane region" description="Helical" evidence="8">
    <location>
        <begin position="55"/>
        <end position="74"/>
    </location>
</feature>
<comment type="subcellular location">
    <subcellularLocation>
        <location evidence="1">Cell inner membrane</location>
        <topology evidence="1">Multi-pass membrane protein</topology>
    </subcellularLocation>
    <subcellularLocation>
        <location evidence="6">Membrane</location>
        <topology evidence="6">Multi-pass membrane protein</topology>
    </subcellularLocation>
</comment>
<evidence type="ECO:0000313" key="10">
    <source>
        <dbReference type="EMBL" id="QCD46610.1"/>
    </source>
</evidence>
<keyword evidence="3 8" id="KW-0812">Transmembrane</keyword>
<dbReference type="InterPro" id="IPR002898">
    <property type="entry name" value="MotA_ExbB_proton_chnl"/>
</dbReference>
<keyword evidence="2" id="KW-1003">Cell membrane</keyword>
<keyword evidence="5 8" id="KW-0472">Membrane</keyword>
<gene>
    <name evidence="10" type="ORF">CRECT_0939</name>
</gene>
<evidence type="ECO:0000256" key="1">
    <source>
        <dbReference type="ARBA" id="ARBA00004429"/>
    </source>
</evidence>
<keyword evidence="6" id="KW-0813">Transport</keyword>
<keyword evidence="7" id="KW-0175">Coiled coil</keyword>
<evidence type="ECO:0000256" key="7">
    <source>
        <dbReference type="SAM" id="Coils"/>
    </source>
</evidence>
<evidence type="ECO:0000313" key="11">
    <source>
        <dbReference type="Proteomes" id="UP000502377"/>
    </source>
</evidence>
<evidence type="ECO:0000256" key="3">
    <source>
        <dbReference type="ARBA" id="ARBA00022692"/>
    </source>
</evidence>
<dbReference type="EMBL" id="CP012543">
    <property type="protein sequence ID" value="QCD46610.1"/>
    <property type="molecule type" value="Genomic_DNA"/>
</dbReference>
<dbReference type="AlphaFoldDB" id="A0A6G5QLR5"/>
<comment type="similarity">
    <text evidence="6">Belongs to the exbB/tolQ family.</text>
</comment>